<protein>
    <recommendedName>
        <fullName evidence="3">Protein kinase domain-containing protein</fullName>
    </recommendedName>
</protein>
<organism evidence="1 2">
    <name type="scientific">Blyttiomyces helicus</name>
    <dbReference type="NCBI Taxonomy" id="388810"/>
    <lineage>
        <taxon>Eukaryota</taxon>
        <taxon>Fungi</taxon>
        <taxon>Fungi incertae sedis</taxon>
        <taxon>Chytridiomycota</taxon>
        <taxon>Chytridiomycota incertae sedis</taxon>
        <taxon>Chytridiomycetes</taxon>
        <taxon>Chytridiomycetes incertae sedis</taxon>
        <taxon>Blyttiomyces</taxon>
    </lineage>
</organism>
<proteinExistence type="predicted"/>
<evidence type="ECO:0008006" key="3">
    <source>
        <dbReference type="Google" id="ProtNLM"/>
    </source>
</evidence>
<dbReference type="OrthoDB" id="2136197at2759"/>
<keyword evidence="2" id="KW-1185">Reference proteome</keyword>
<name>A0A4P9VZK1_9FUNG</name>
<dbReference type="PANTHER" id="PTHR37171:SF1">
    <property type="entry name" value="SERINE_THREONINE-PROTEIN KINASE YRZF-RELATED"/>
    <property type="match status" value="1"/>
</dbReference>
<sequence>MLCDGNFFATASNSAKTGARKPQFPLQEWSYSDTSRSPHLEASPTLLKPVISSAIDVDYQNLLGRSSTGGVVLGSVKGTSAAIKLVDLDKLQSDTIAQLLDGGLIEGYGMVATAPILPGLVLNGRLFKDLTWDDLALAKRSLGRMHAMGWIHGDLQVSNVLFSGDGEGRRALWIDLEDARVGTEEERDDEMRYMELR</sequence>
<evidence type="ECO:0000313" key="2">
    <source>
        <dbReference type="Proteomes" id="UP000269721"/>
    </source>
</evidence>
<dbReference type="PANTHER" id="PTHR37171">
    <property type="entry name" value="SERINE/THREONINE-PROTEIN KINASE YRZF-RELATED"/>
    <property type="match status" value="1"/>
</dbReference>
<dbReference type="Proteomes" id="UP000269721">
    <property type="component" value="Unassembled WGS sequence"/>
</dbReference>
<reference evidence="2" key="1">
    <citation type="journal article" date="2018" name="Nat. Microbiol.">
        <title>Leveraging single-cell genomics to expand the fungal tree of life.</title>
        <authorList>
            <person name="Ahrendt S.R."/>
            <person name="Quandt C.A."/>
            <person name="Ciobanu D."/>
            <person name="Clum A."/>
            <person name="Salamov A."/>
            <person name="Andreopoulos B."/>
            <person name="Cheng J.F."/>
            <person name="Woyke T."/>
            <person name="Pelin A."/>
            <person name="Henrissat B."/>
            <person name="Reynolds N.K."/>
            <person name="Benny G.L."/>
            <person name="Smith M.E."/>
            <person name="James T.Y."/>
            <person name="Grigoriev I.V."/>
        </authorList>
    </citation>
    <scope>NUCLEOTIDE SEQUENCE [LARGE SCALE GENOMIC DNA]</scope>
</reference>
<gene>
    <name evidence="1" type="ORF">BDK51DRAFT_31673</name>
</gene>
<accession>A0A4P9VZK1</accession>
<dbReference type="AlphaFoldDB" id="A0A4P9VZK1"/>
<dbReference type="EMBL" id="ML000104">
    <property type="protein sequence ID" value="RKO84435.1"/>
    <property type="molecule type" value="Genomic_DNA"/>
</dbReference>
<dbReference type="SUPFAM" id="SSF56112">
    <property type="entry name" value="Protein kinase-like (PK-like)"/>
    <property type="match status" value="1"/>
</dbReference>
<dbReference type="Pfam" id="PF06293">
    <property type="entry name" value="Kdo"/>
    <property type="match status" value="1"/>
</dbReference>
<dbReference type="Gene3D" id="1.10.510.10">
    <property type="entry name" value="Transferase(Phosphotransferase) domain 1"/>
    <property type="match status" value="1"/>
</dbReference>
<dbReference type="InterPro" id="IPR011009">
    <property type="entry name" value="Kinase-like_dom_sf"/>
</dbReference>
<evidence type="ECO:0000313" key="1">
    <source>
        <dbReference type="EMBL" id="RKO84435.1"/>
    </source>
</evidence>
<dbReference type="InterPro" id="IPR052396">
    <property type="entry name" value="Meiotic_Drive_Suppr_Kinase"/>
</dbReference>